<feature type="compositionally biased region" description="Acidic residues" evidence="1">
    <location>
        <begin position="278"/>
        <end position="287"/>
    </location>
</feature>
<keyword evidence="3" id="KW-1185">Reference proteome</keyword>
<protein>
    <submittedName>
        <fullName evidence="2">Uncharacterized protein</fullName>
    </submittedName>
</protein>
<reference evidence="2" key="1">
    <citation type="journal article" date="2020" name="Fungal Divers.">
        <title>Resolving the Mortierellaceae phylogeny through synthesis of multi-gene phylogenetics and phylogenomics.</title>
        <authorList>
            <person name="Vandepol N."/>
            <person name="Liber J."/>
            <person name="Desiro A."/>
            <person name="Na H."/>
            <person name="Kennedy M."/>
            <person name="Barry K."/>
            <person name="Grigoriev I.V."/>
            <person name="Miller A.N."/>
            <person name="O'Donnell K."/>
            <person name="Stajich J.E."/>
            <person name="Bonito G."/>
        </authorList>
    </citation>
    <scope>NUCLEOTIDE SEQUENCE</scope>
    <source>
        <strain evidence="2">NRRL 2769</strain>
    </source>
</reference>
<feature type="compositionally biased region" description="Basic and acidic residues" evidence="1">
    <location>
        <begin position="37"/>
        <end position="47"/>
    </location>
</feature>
<evidence type="ECO:0000256" key="1">
    <source>
        <dbReference type="SAM" id="MobiDB-lite"/>
    </source>
</evidence>
<feature type="compositionally biased region" description="Basic residues" evidence="1">
    <location>
        <begin position="48"/>
        <end position="60"/>
    </location>
</feature>
<sequence>MTTIPTQPTATFEEATQQHPPPNLHDVACTGEENDLESSHSEKDPSIRNKRVKSQKKTHNRTIVSQPSSTPQHGSVNIQGSSFTPQPAMSTIKRVRSPRSQLPPDATSPNGILDTTSRSPAPIPKSEKRGRGRGQNFTIEQELYIAELLADPETWALLDGPGERNDHYMPKKTVHESIATKVNSKFLDEASQRIDGAQIKNKIESMKKQWKTANTFLKKISEGDLTSNDLRKLVEDKCCFYYILQVTWSTSWSLNPRDPVQLTGNLTRPPICDFGIDASEEEDDPVVEQDNASTGEAS</sequence>
<dbReference type="Proteomes" id="UP000703661">
    <property type="component" value="Unassembled WGS sequence"/>
</dbReference>
<dbReference type="EMBL" id="JAAAID010000149">
    <property type="protein sequence ID" value="KAG0021619.1"/>
    <property type="molecule type" value="Genomic_DNA"/>
</dbReference>
<comment type="caution">
    <text evidence="2">The sequence shown here is derived from an EMBL/GenBank/DDBJ whole genome shotgun (WGS) entry which is preliminary data.</text>
</comment>
<feature type="compositionally biased region" description="Polar residues" evidence="1">
    <location>
        <begin position="61"/>
        <end position="89"/>
    </location>
</feature>
<feature type="compositionally biased region" description="Polar residues" evidence="1">
    <location>
        <begin position="107"/>
        <end position="119"/>
    </location>
</feature>
<evidence type="ECO:0000313" key="3">
    <source>
        <dbReference type="Proteomes" id="UP000703661"/>
    </source>
</evidence>
<proteinExistence type="predicted"/>
<gene>
    <name evidence="2" type="ORF">BGZ80_002026</name>
</gene>
<feature type="region of interest" description="Disordered" evidence="1">
    <location>
        <begin position="1"/>
        <end position="135"/>
    </location>
</feature>
<name>A0A9P6N2W0_9FUNG</name>
<evidence type="ECO:0000313" key="2">
    <source>
        <dbReference type="EMBL" id="KAG0021619.1"/>
    </source>
</evidence>
<feature type="compositionally biased region" description="Polar residues" evidence="1">
    <location>
        <begin position="1"/>
        <end position="18"/>
    </location>
</feature>
<organism evidence="2 3">
    <name type="scientific">Entomortierella chlamydospora</name>
    <dbReference type="NCBI Taxonomy" id="101097"/>
    <lineage>
        <taxon>Eukaryota</taxon>
        <taxon>Fungi</taxon>
        <taxon>Fungi incertae sedis</taxon>
        <taxon>Mucoromycota</taxon>
        <taxon>Mortierellomycotina</taxon>
        <taxon>Mortierellomycetes</taxon>
        <taxon>Mortierellales</taxon>
        <taxon>Mortierellaceae</taxon>
        <taxon>Entomortierella</taxon>
    </lineage>
</organism>
<accession>A0A9P6N2W0</accession>
<dbReference type="AlphaFoldDB" id="A0A9P6N2W0"/>
<feature type="region of interest" description="Disordered" evidence="1">
    <location>
        <begin position="275"/>
        <end position="298"/>
    </location>
</feature>